<keyword evidence="2" id="KW-1185">Reference proteome</keyword>
<protein>
    <submittedName>
        <fullName evidence="1">Uncharacterized protein</fullName>
    </submittedName>
</protein>
<gene>
    <name evidence="1" type="ORF">MFIFM68171_07370</name>
</gene>
<dbReference type="Proteomes" id="UP001628179">
    <property type="component" value="Unassembled WGS sequence"/>
</dbReference>
<dbReference type="GeneID" id="98178113"/>
<evidence type="ECO:0000313" key="1">
    <source>
        <dbReference type="EMBL" id="GAB1317160.1"/>
    </source>
</evidence>
<name>A0ABQ0GHX9_9PEZI</name>
<dbReference type="RefSeq" id="XP_070918891.1">
    <property type="nucleotide sequence ID" value="XM_071062790.1"/>
</dbReference>
<reference evidence="1 2" key="1">
    <citation type="submission" date="2024-09" db="EMBL/GenBank/DDBJ databases">
        <title>Itraconazole resistance in Madurella fahalii resulting from another homologue of gene encoding cytochrome P450 14-alpha sterol demethylase (CYP51).</title>
        <authorList>
            <person name="Yoshioka I."/>
            <person name="Fahal A.H."/>
            <person name="Kaneko S."/>
            <person name="Yaguchi T."/>
        </authorList>
    </citation>
    <scope>NUCLEOTIDE SEQUENCE [LARGE SCALE GENOMIC DNA]</scope>
    <source>
        <strain evidence="1 2">IFM 68171</strain>
    </source>
</reference>
<organism evidence="1 2">
    <name type="scientific">Madurella fahalii</name>
    <dbReference type="NCBI Taxonomy" id="1157608"/>
    <lineage>
        <taxon>Eukaryota</taxon>
        <taxon>Fungi</taxon>
        <taxon>Dikarya</taxon>
        <taxon>Ascomycota</taxon>
        <taxon>Pezizomycotina</taxon>
        <taxon>Sordariomycetes</taxon>
        <taxon>Sordariomycetidae</taxon>
        <taxon>Sordariales</taxon>
        <taxon>Sordariales incertae sedis</taxon>
        <taxon>Madurella</taxon>
    </lineage>
</organism>
<sequence length="506" mass="59050">MTADMAQAFYDNASENDREWLANALFYRELESIRRDRPLLDPHDFATKELKLYDRDEASAAASSADVNLRGGARPRRSTPRSMILPTFQVRSRGFYRHPWLRPLFLAKPVTLDLLEDDDEPADPEPEPPGPLTAMRIDIPLLRMHIGYNQTFEDQFPKEIKAAQTDLLTAGYEYTDQETMFQSPDWLRYLHTYQGRAVYLLYKGFPMVEDVVFIMHPNYWTRLEDHGKLVHNGQCYWLSLALLLYGNASFWLRVKAEHLCFLERVLINTNHPRHAFYTRENQVTATTHATGPSQSANATWSGTVNLWERLQIPGCWTSDDMGHLTADVYGVFLVLYKYDSPTGDADWRDKIYDMKTYGAYNNQHIFLCFTHDNHFQPMVPNDYYSYEFKLPRPTLQATKKYRLVTRERRRLVRDGPGHHWRGQMQSIPPPLSYPSFEPEHLKRVAGYGPYEPKIMPPVDESYPPNIYDVRGQLPRARLHKPLQRSAALCLQQEHMTQPRKAHHNTR</sequence>
<proteinExistence type="predicted"/>
<evidence type="ECO:0000313" key="2">
    <source>
        <dbReference type="Proteomes" id="UP001628179"/>
    </source>
</evidence>
<dbReference type="EMBL" id="BAAFSV010000004">
    <property type="protein sequence ID" value="GAB1317160.1"/>
    <property type="molecule type" value="Genomic_DNA"/>
</dbReference>
<accession>A0ABQ0GHX9</accession>
<comment type="caution">
    <text evidence="1">The sequence shown here is derived from an EMBL/GenBank/DDBJ whole genome shotgun (WGS) entry which is preliminary data.</text>
</comment>